<evidence type="ECO:0000313" key="1">
    <source>
        <dbReference type="EMBL" id="AIJ10646.1"/>
    </source>
</evidence>
<protein>
    <submittedName>
        <fullName evidence="1">Uncharacterized protein</fullName>
    </submittedName>
</protein>
<keyword evidence="1" id="KW-0614">Plasmid</keyword>
<dbReference type="HOGENOM" id="CLU_3308829_0_0_6"/>
<geneLocation type="plasmid" evidence="1 2">
    <name>1</name>
</geneLocation>
<accession>A0A076LRQ0</accession>
<reference evidence="1 2" key="1">
    <citation type="journal article" date="2012" name="PLoS ONE">
        <title>Edwardsiella comparative phylogenomics reveal the new intra/inter-species taxonomic relationships, virulence evolution and niche adaptation mechanisms.</title>
        <authorList>
            <person name="Yang M."/>
            <person name="Lv Y."/>
            <person name="Xiao J."/>
            <person name="Wu H."/>
            <person name="Zheng H."/>
            <person name="Liu Q."/>
            <person name="Zhang Y."/>
            <person name="Wang Q."/>
        </authorList>
    </citation>
    <scope>NUCLEOTIDE SEQUENCE [LARGE SCALE GENOMIC DNA]</scope>
    <source>
        <strain evidence="2">080813</strain>
        <plasmid evidence="2">Plasmid 1</plasmid>
    </source>
</reference>
<sequence>MGELHGSELKHMGELHGYAIFKEFCGKKMLLLWIKGSEI</sequence>
<gene>
    <name evidence="1" type="ORF">ETEE_p1055</name>
</gene>
<dbReference type="EMBL" id="CP006665">
    <property type="protein sequence ID" value="AIJ10646.1"/>
    <property type="molecule type" value="Genomic_DNA"/>
</dbReference>
<proteinExistence type="predicted"/>
<evidence type="ECO:0000313" key="2">
    <source>
        <dbReference type="Proteomes" id="UP000028681"/>
    </source>
</evidence>
<name>A0A076LRQ0_9GAMM</name>
<organism evidence="1 2">
    <name type="scientific">Edwardsiella anguillarum ET080813</name>
    <dbReference type="NCBI Taxonomy" id="667120"/>
    <lineage>
        <taxon>Bacteria</taxon>
        <taxon>Pseudomonadati</taxon>
        <taxon>Pseudomonadota</taxon>
        <taxon>Gammaproteobacteria</taxon>
        <taxon>Enterobacterales</taxon>
        <taxon>Hafniaceae</taxon>
        <taxon>Edwardsiella</taxon>
    </lineage>
</organism>
<dbReference type="KEGG" id="ete:ETEE_p1055"/>
<dbReference type="AlphaFoldDB" id="A0A076LRQ0"/>
<dbReference type="Proteomes" id="UP000028681">
    <property type="component" value="Plasmid 1"/>
</dbReference>